<dbReference type="EMBL" id="SPQA01000003">
    <property type="protein sequence ID" value="TFU31694.1"/>
    <property type="molecule type" value="Genomic_DNA"/>
</dbReference>
<keyword evidence="1" id="KW-0812">Transmembrane</keyword>
<name>A0A4Y9FR43_STRAI</name>
<keyword evidence="1" id="KW-0472">Membrane</keyword>
<dbReference type="InterPro" id="IPR031616">
    <property type="entry name" value="BsrE-like"/>
</dbReference>
<comment type="caution">
    <text evidence="2">The sequence shown here is derived from an EMBL/GenBank/DDBJ whole genome shotgun (WGS) entry which is preliminary data.</text>
</comment>
<dbReference type="Pfam" id="PF16935">
    <property type="entry name" value="Hol_Tox"/>
    <property type="match status" value="1"/>
</dbReference>
<evidence type="ECO:0000313" key="2">
    <source>
        <dbReference type="EMBL" id="TFU31694.1"/>
    </source>
</evidence>
<evidence type="ECO:0000256" key="1">
    <source>
        <dbReference type="SAM" id="Phobius"/>
    </source>
</evidence>
<protein>
    <submittedName>
        <fullName evidence="2">Putative holin-like toxin</fullName>
    </submittedName>
</protein>
<accession>A0A4Y9FR43</accession>
<evidence type="ECO:0000313" key="3">
    <source>
        <dbReference type="Proteomes" id="UP000297747"/>
    </source>
</evidence>
<keyword evidence="1" id="KW-1133">Transmembrane helix</keyword>
<dbReference type="AlphaFoldDB" id="A0A4Y9FR43"/>
<feature type="transmembrane region" description="Helical" evidence="1">
    <location>
        <begin position="12"/>
        <end position="29"/>
    </location>
</feature>
<proteinExistence type="predicted"/>
<reference evidence="2 3" key="1">
    <citation type="submission" date="2019-03" db="EMBL/GenBank/DDBJ databases">
        <title>Diversity of the mouse oral microbiome.</title>
        <authorList>
            <person name="Joseph S."/>
            <person name="Aduse-Opoku J."/>
            <person name="Curtis M."/>
            <person name="Wade W."/>
            <person name="Hashim A."/>
        </authorList>
    </citation>
    <scope>NUCLEOTIDE SEQUENCE [LARGE SCALE GENOMIC DNA]</scope>
    <source>
        <strain evidence="2 3">HT4</strain>
    </source>
</reference>
<dbReference type="Proteomes" id="UP000297747">
    <property type="component" value="Unassembled WGS sequence"/>
</dbReference>
<gene>
    <name evidence="2" type="ORF">E4U01_01735</name>
</gene>
<organism evidence="2 3">
    <name type="scientific">Streptococcus acidominimus</name>
    <dbReference type="NCBI Taxonomy" id="1326"/>
    <lineage>
        <taxon>Bacteria</taxon>
        <taxon>Bacillati</taxon>
        <taxon>Bacillota</taxon>
        <taxon>Bacilli</taxon>
        <taxon>Lactobacillales</taxon>
        <taxon>Streptococcaceae</taxon>
        <taxon>Streptococcus</taxon>
    </lineage>
</organism>
<sequence length="30" mass="3316">MLSVYEALQLMLGFGSFLLSFIGLIVIIVK</sequence>